<proteinExistence type="predicted"/>
<reference evidence="1 2" key="1">
    <citation type="submission" date="2019-12" db="EMBL/GenBank/DDBJ databases">
        <title>Genomic-based taxomic classification of the family Erythrobacteraceae.</title>
        <authorList>
            <person name="Xu L."/>
        </authorList>
    </citation>
    <scope>NUCLEOTIDE SEQUENCE [LARGE SCALE GENOMIC DNA]</scope>
    <source>
        <strain evidence="1 2">JCM 17468</strain>
    </source>
</reference>
<name>A0A844Y6E5_9SPHN</name>
<gene>
    <name evidence="1" type="ORF">GRI47_07005</name>
</gene>
<dbReference type="OrthoDB" id="7433257at2"/>
<accession>A0A844Y6E5</accession>
<protein>
    <submittedName>
        <fullName evidence="1">Uncharacterized protein</fullName>
    </submittedName>
</protein>
<dbReference type="RefSeq" id="WP_160660572.1">
    <property type="nucleotide sequence ID" value="NZ_BAABDV010000001.1"/>
</dbReference>
<organism evidence="1 2">
    <name type="scientific">Qipengyuania pelagi</name>
    <dbReference type="NCBI Taxonomy" id="994320"/>
    <lineage>
        <taxon>Bacteria</taxon>
        <taxon>Pseudomonadati</taxon>
        <taxon>Pseudomonadota</taxon>
        <taxon>Alphaproteobacteria</taxon>
        <taxon>Sphingomonadales</taxon>
        <taxon>Erythrobacteraceae</taxon>
        <taxon>Qipengyuania</taxon>
    </lineage>
</organism>
<comment type="caution">
    <text evidence="1">The sequence shown here is derived from an EMBL/GenBank/DDBJ whole genome shotgun (WGS) entry which is preliminary data.</text>
</comment>
<dbReference type="EMBL" id="WTYD01000001">
    <property type="protein sequence ID" value="MXO53754.1"/>
    <property type="molecule type" value="Genomic_DNA"/>
</dbReference>
<dbReference type="Proteomes" id="UP000430272">
    <property type="component" value="Unassembled WGS sequence"/>
</dbReference>
<evidence type="ECO:0000313" key="1">
    <source>
        <dbReference type="EMBL" id="MXO53754.1"/>
    </source>
</evidence>
<evidence type="ECO:0000313" key="2">
    <source>
        <dbReference type="Proteomes" id="UP000430272"/>
    </source>
</evidence>
<dbReference type="AlphaFoldDB" id="A0A844Y6E5"/>
<sequence>MKTITFECYMQNIRDQQARLELAGELPDLESCRNDGARRTPNKRRLLANAEARAKAAGIEPVPSKY</sequence>
<keyword evidence="2" id="KW-1185">Reference proteome</keyword>